<keyword evidence="2" id="KW-0645">Protease</keyword>
<evidence type="ECO:0000259" key="1">
    <source>
        <dbReference type="Pfam" id="PF12146"/>
    </source>
</evidence>
<sequence length="198" mass="21022">MPYFQGERGRLHYRQWAVADPAAVLVLLPGTGQHSGHYHRFARALGTGGIETWGLDLPGQGLSEGDPHAPGTPVELAPDARELVAIARARRPASPLVVFGHSLGAATAILARPDCAGLVLSGIPRRALTDLPGVAILALHGVDDRRTPIDPVREWSAGRDSTTLIEYPDTGHDVLHEPASRQVTADVVEWILAVGPAT</sequence>
<dbReference type="InterPro" id="IPR051044">
    <property type="entry name" value="MAG_DAG_Lipase"/>
</dbReference>
<dbReference type="AlphaFoldDB" id="A0A370ID71"/>
<keyword evidence="3" id="KW-1185">Reference proteome</keyword>
<dbReference type="InterPro" id="IPR022742">
    <property type="entry name" value="Hydrolase_4"/>
</dbReference>
<evidence type="ECO:0000313" key="2">
    <source>
        <dbReference type="EMBL" id="RDI68646.1"/>
    </source>
</evidence>
<evidence type="ECO:0000313" key="3">
    <source>
        <dbReference type="Proteomes" id="UP000254869"/>
    </source>
</evidence>
<gene>
    <name evidence="2" type="ORF">DFR76_101181</name>
</gene>
<dbReference type="STRING" id="1210086.GCA_001613105_00030"/>
<keyword evidence="2" id="KW-0378">Hydrolase</keyword>
<feature type="domain" description="Serine aminopeptidase S33" evidence="1">
    <location>
        <begin position="20"/>
        <end position="122"/>
    </location>
</feature>
<dbReference type="InterPro" id="IPR029058">
    <property type="entry name" value="AB_hydrolase_fold"/>
</dbReference>
<dbReference type="RefSeq" id="WP_067989989.1">
    <property type="nucleotide sequence ID" value="NZ_QQBC01000001.1"/>
</dbReference>
<accession>A0A370ID71</accession>
<dbReference type="Gene3D" id="3.40.50.1820">
    <property type="entry name" value="alpha/beta hydrolase"/>
    <property type="match status" value="2"/>
</dbReference>
<keyword evidence="2" id="KW-0031">Aminopeptidase</keyword>
<name>A0A370ID71_9NOCA</name>
<dbReference type="PANTHER" id="PTHR11614">
    <property type="entry name" value="PHOSPHOLIPASE-RELATED"/>
    <property type="match status" value="1"/>
</dbReference>
<reference evidence="2 3" key="1">
    <citation type="submission" date="2018-07" db="EMBL/GenBank/DDBJ databases">
        <title>Genomic Encyclopedia of Type Strains, Phase IV (KMG-IV): sequencing the most valuable type-strain genomes for metagenomic binning, comparative biology and taxonomic classification.</title>
        <authorList>
            <person name="Goeker M."/>
        </authorList>
    </citation>
    <scope>NUCLEOTIDE SEQUENCE [LARGE SCALE GENOMIC DNA]</scope>
    <source>
        <strain evidence="2 3">DSM 44290</strain>
    </source>
</reference>
<dbReference type="SUPFAM" id="SSF53474">
    <property type="entry name" value="alpha/beta-Hydrolases"/>
    <property type="match status" value="1"/>
</dbReference>
<proteinExistence type="predicted"/>
<organism evidence="2 3">
    <name type="scientific">Nocardia pseudobrasiliensis</name>
    <dbReference type="NCBI Taxonomy" id="45979"/>
    <lineage>
        <taxon>Bacteria</taxon>
        <taxon>Bacillati</taxon>
        <taxon>Actinomycetota</taxon>
        <taxon>Actinomycetes</taxon>
        <taxon>Mycobacteriales</taxon>
        <taxon>Nocardiaceae</taxon>
        <taxon>Nocardia</taxon>
    </lineage>
</organism>
<dbReference type="Proteomes" id="UP000254869">
    <property type="component" value="Unassembled WGS sequence"/>
</dbReference>
<protein>
    <submittedName>
        <fullName evidence="2">Serine aminopeptidase S33 family</fullName>
    </submittedName>
</protein>
<comment type="caution">
    <text evidence="2">The sequence shown here is derived from an EMBL/GenBank/DDBJ whole genome shotgun (WGS) entry which is preliminary data.</text>
</comment>
<dbReference type="GO" id="GO:0004177">
    <property type="term" value="F:aminopeptidase activity"/>
    <property type="evidence" value="ECO:0007669"/>
    <property type="project" value="UniProtKB-KW"/>
</dbReference>
<dbReference type="Pfam" id="PF12146">
    <property type="entry name" value="Hydrolase_4"/>
    <property type="match status" value="1"/>
</dbReference>
<dbReference type="EMBL" id="QQBC01000001">
    <property type="protein sequence ID" value="RDI68646.1"/>
    <property type="molecule type" value="Genomic_DNA"/>
</dbReference>